<accession>A0A2S3W482</accession>
<proteinExistence type="predicted"/>
<reference evidence="1 2" key="1">
    <citation type="submission" date="2018-01" db="EMBL/GenBank/DDBJ databases">
        <title>Draft Genome Sequence of Komagataeibacter maltaceti LMG 1529, a Vinegar Producing Acetic Acid Bacterium Isolated from Malt Vinegar Brewery Acetifiers.</title>
        <authorList>
            <person name="Zhang Q."/>
            <person name="Hollensteiner J."/>
            <person name="Poehlein A."/>
            <person name="Daniel R."/>
        </authorList>
    </citation>
    <scope>NUCLEOTIDE SEQUENCE [LARGE SCALE GENOMIC DNA]</scope>
    <source>
        <strain evidence="1 2">LMG 1529</strain>
    </source>
</reference>
<sequence length="259" mass="26947">MLNGAFAMRHAVPSAPRSWGRMVWHGVFCVWGRLGTAVHYYVRGRLSCCGTHVRSDMMAAGVQQGMDGRMGQSCGRIARGVVLGAFMAVTVAHAAVAQSPDGRAGGGHAAGHIVTMQKLDWAMAGQLATEAVRACAAQGYSVTATVVDTTGHQQAVIKGDSVPLQSLSVSYRKAYTAYSYGLAFNMNTTSELIAAKVTGPANGALNTIPEVLFVPGGVTLRRASDNSVLGGIGVSGAPGGEKDEACAQAAVQKYRADFR</sequence>
<organism evidence="1 2">
    <name type="scientific">Novacetimonas maltaceti</name>
    <dbReference type="NCBI Taxonomy" id="1203393"/>
    <lineage>
        <taxon>Bacteria</taxon>
        <taxon>Pseudomonadati</taxon>
        <taxon>Pseudomonadota</taxon>
        <taxon>Alphaproteobacteria</taxon>
        <taxon>Acetobacterales</taxon>
        <taxon>Acetobacteraceae</taxon>
        <taxon>Novacetimonas</taxon>
    </lineage>
</organism>
<dbReference type="Proteomes" id="UP000237344">
    <property type="component" value="Unassembled WGS sequence"/>
</dbReference>
<protein>
    <recommendedName>
        <fullName evidence="3">Heme-binding protein</fullName>
    </recommendedName>
</protein>
<evidence type="ECO:0000313" key="1">
    <source>
        <dbReference type="EMBL" id="POF63684.1"/>
    </source>
</evidence>
<dbReference type="PANTHER" id="PTHR34309:SF10">
    <property type="entry name" value="SLR1406 PROTEIN"/>
    <property type="match status" value="1"/>
</dbReference>
<dbReference type="SUPFAM" id="SSF143744">
    <property type="entry name" value="GlcG-like"/>
    <property type="match status" value="1"/>
</dbReference>
<dbReference type="InterPro" id="IPR005624">
    <property type="entry name" value="PduO/GlcC-like"/>
</dbReference>
<dbReference type="EMBL" id="POTC01000005">
    <property type="protein sequence ID" value="POF63684.1"/>
    <property type="molecule type" value="Genomic_DNA"/>
</dbReference>
<dbReference type="Pfam" id="PF03928">
    <property type="entry name" value="HbpS-like"/>
    <property type="match status" value="1"/>
</dbReference>
<evidence type="ECO:0000313" key="2">
    <source>
        <dbReference type="Proteomes" id="UP000237344"/>
    </source>
</evidence>
<keyword evidence="2" id="KW-1185">Reference proteome</keyword>
<gene>
    <name evidence="1" type="ORF">KMAL_06510</name>
</gene>
<evidence type="ECO:0008006" key="3">
    <source>
        <dbReference type="Google" id="ProtNLM"/>
    </source>
</evidence>
<dbReference type="InterPro" id="IPR052517">
    <property type="entry name" value="GlcG_carb_metab_protein"/>
</dbReference>
<dbReference type="PANTHER" id="PTHR34309">
    <property type="entry name" value="SLR1406 PROTEIN"/>
    <property type="match status" value="1"/>
</dbReference>
<dbReference type="InterPro" id="IPR038084">
    <property type="entry name" value="PduO/GlcC-like_sf"/>
</dbReference>
<dbReference type="Gene3D" id="3.30.450.150">
    <property type="entry name" value="Haem-degrading domain"/>
    <property type="match status" value="1"/>
</dbReference>
<name>A0A2S3W482_9PROT</name>
<comment type="caution">
    <text evidence="1">The sequence shown here is derived from an EMBL/GenBank/DDBJ whole genome shotgun (WGS) entry which is preliminary data.</text>
</comment>
<dbReference type="AlphaFoldDB" id="A0A2S3W482"/>